<dbReference type="EMBL" id="AP023368">
    <property type="protein sequence ID" value="BCJ98125.1"/>
    <property type="molecule type" value="Genomic_DNA"/>
</dbReference>
<dbReference type="RefSeq" id="WP_185258475.1">
    <property type="nucleotide sequence ID" value="NZ_AP023368.1"/>
</dbReference>
<protein>
    <submittedName>
        <fullName evidence="1">Uncharacterized protein</fullName>
    </submittedName>
</protein>
<gene>
    <name evidence="1" type="ORF">bsdcttw_11660</name>
</gene>
<reference evidence="1 2" key="2">
    <citation type="submission" date="2020-08" db="EMBL/GenBank/DDBJ databases">
        <authorList>
            <person name="Ueki A."/>
            <person name="Tonouchi A."/>
        </authorList>
    </citation>
    <scope>NUCLEOTIDE SEQUENCE [LARGE SCALE GENOMIC DNA]</scope>
    <source>
        <strain evidence="1 2">CTTW</strain>
    </source>
</reference>
<organism evidence="1 2">
    <name type="scientific">Anaerocolumna chitinilytica</name>
    <dbReference type="NCBI Taxonomy" id="1727145"/>
    <lineage>
        <taxon>Bacteria</taxon>
        <taxon>Bacillati</taxon>
        <taxon>Bacillota</taxon>
        <taxon>Clostridia</taxon>
        <taxon>Lachnospirales</taxon>
        <taxon>Lachnospiraceae</taxon>
        <taxon>Anaerocolumna</taxon>
    </lineage>
</organism>
<proteinExistence type="predicted"/>
<evidence type="ECO:0000313" key="2">
    <source>
        <dbReference type="Proteomes" id="UP000515703"/>
    </source>
</evidence>
<keyword evidence="2" id="KW-1185">Reference proteome</keyword>
<dbReference type="Proteomes" id="UP000515703">
    <property type="component" value="Chromosome"/>
</dbReference>
<dbReference type="AlphaFoldDB" id="A0A7I8DM90"/>
<sequence length="82" mass="9084">MKTLVIYDTTGRIIYLGSGDVLEPVGIPFLWLEIPTGKILKSIDTSKPIHTPIYKEVPKTEIDDVKEQLTAVQIALAEMMGV</sequence>
<name>A0A7I8DM90_9FIRM</name>
<accession>A0A7I8DM90</accession>
<evidence type="ECO:0000313" key="1">
    <source>
        <dbReference type="EMBL" id="BCJ98125.1"/>
    </source>
</evidence>
<reference evidence="1 2" key="1">
    <citation type="submission" date="2020-08" db="EMBL/GenBank/DDBJ databases">
        <title>Draft genome sequencing of an Anaerocolumna strain isolated from anoxic soil subjected to BSD treatment.</title>
        <authorList>
            <person name="Uek A."/>
            <person name="Tonouchi A."/>
        </authorList>
    </citation>
    <scope>NUCLEOTIDE SEQUENCE [LARGE SCALE GENOMIC DNA]</scope>
    <source>
        <strain evidence="1 2">CTTW</strain>
    </source>
</reference>
<dbReference type="KEGG" id="acht:bsdcttw_11660"/>